<organism evidence="1 2">
    <name type="scientific">Bifidobacterium adolescentis</name>
    <dbReference type="NCBI Taxonomy" id="1680"/>
    <lineage>
        <taxon>Bacteria</taxon>
        <taxon>Bacillati</taxon>
        <taxon>Actinomycetota</taxon>
        <taxon>Actinomycetes</taxon>
        <taxon>Bifidobacteriales</taxon>
        <taxon>Bifidobacteriaceae</taxon>
        <taxon>Bifidobacterium</taxon>
    </lineage>
</organism>
<reference evidence="1" key="1">
    <citation type="submission" date="2022-06" db="EMBL/GenBank/DDBJ databases">
        <title>Isolation of gut microbiota from human fecal samples.</title>
        <authorList>
            <person name="Pamer E.G."/>
            <person name="Barat B."/>
            <person name="Waligurski E."/>
            <person name="Medina S."/>
            <person name="Paddock L."/>
            <person name="Mostad J."/>
        </authorList>
    </citation>
    <scope>NUCLEOTIDE SEQUENCE</scope>
    <source>
        <strain evidence="1">SL.1.01</strain>
    </source>
</reference>
<dbReference type="EMBL" id="JANFYM010000011">
    <property type="protein sequence ID" value="MCQ4793594.1"/>
    <property type="molecule type" value="Genomic_DNA"/>
</dbReference>
<evidence type="ECO:0000313" key="2">
    <source>
        <dbReference type="Proteomes" id="UP001206013"/>
    </source>
</evidence>
<proteinExistence type="predicted"/>
<accession>A0AAW5JVK4</accession>
<comment type="caution">
    <text evidence="1">The sequence shown here is derived from an EMBL/GenBank/DDBJ whole genome shotgun (WGS) entry which is preliminary data.</text>
</comment>
<gene>
    <name evidence="1" type="ORF">NE692_09040</name>
</gene>
<protein>
    <submittedName>
        <fullName evidence="1">Uncharacterized protein</fullName>
    </submittedName>
</protein>
<dbReference type="RefSeq" id="WP_256134612.1">
    <property type="nucleotide sequence ID" value="NZ_JANFYM010000011.1"/>
</dbReference>
<evidence type="ECO:0000313" key="1">
    <source>
        <dbReference type="EMBL" id="MCQ4793594.1"/>
    </source>
</evidence>
<dbReference type="AlphaFoldDB" id="A0AAW5JVK4"/>
<name>A0AAW5JVK4_BIFAD</name>
<sequence>MEKQNPKKPANPIQLRSLGWVDEELAMIQDQYSATLSAINFPFYTQSSSKTKDYQVVVDGKDYGMVREINCGNRFEYRALMTDGDYIEPVSDIFHTSAIDAVCELARRHHDKEFASQLTDYVIAVSQVQELASAQLRKNTKDLLSENFRVADVYHSGQGEQ</sequence>
<dbReference type="Proteomes" id="UP001206013">
    <property type="component" value="Unassembled WGS sequence"/>
</dbReference>